<accession>A0A7J6T7A7</accession>
<organism evidence="1 2">
    <name type="scientific">Perkinsus olseni</name>
    <name type="common">Perkinsus atlanticus</name>
    <dbReference type="NCBI Taxonomy" id="32597"/>
    <lineage>
        <taxon>Eukaryota</taxon>
        <taxon>Sar</taxon>
        <taxon>Alveolata</taxon>
        <taxon>Perkinsozoa</taxon>
        <taxon>Perkinsea</taxon>
        <taxon>Perkinsida</taxon>
        <taxon>Perkinsidae</taxon>
        <taxon>Perkinsus</taxon>
    </lineage>
</organism>
<dbReference type="Proteomes" id="UP000553632">
    <property type="component" value="Unassembled WGS sequence"/>
</dbReference>
<feature type="non-terminal residue" evidence="1">
    <location>
        <position position="1"/>
    </location>
</feature>
<feature type="non-terminal residue" evidence="1">
    <location>
        <position position="348"/>
    </location>
</feature>
<dbReference type="EMBL" id="JABANO010012913">
    <property type="protein sequence ID" value="KAF4741003.1"/>
    <property type="molecule type" value="Genomic_DNA"/>
</dbReference>
<dbReference type="AlphaFoldDB" id="A0A7J6T7A7"/>
<sequence>HCGSGVDVPLASGKYLKLPHQLDRECERIVRDKKPIRAYGEIKSKHPRQLERIAAVLNGSANDGTQRKLDANTLPLFTLYAMLARPASLLLAIVAITKADDDVMDDENIHELLAHRAQLPSMKDSEVKRLIADYPDMGSEEELIQILSKVDSRAEFSLFHKNRRRKGEGKGVRACEETGYYSDADNYDCHERRYKMIQALFEPERELHEKSRKLDANVSTLQADWDAAEANLDKLMGYTYGPGSTKESPSQTEGLTHQIGLLSGAMYELNSAAVASADELWAELDKIHYGYVADVDQYKSEMSTALNNLLKGISQLARKQSDAQLRNTIILNKHGNKELNDMVNTINS</sequence>
<protein>
    <submittedName>
        <fullName evidence="1">Uncharacterized protein</fullName>
    </submittedName>
</protein>
<reference evidence="1 2" key="1">
    <citation type="submission" date="2020-04" db="EMBL/GenBank/DDBJ databases">
        <title>Perkinsus olseni comparative genomics.</title>
        <authorList>
            <person name="Bogema D.R."/>
        </authorList>
    </citation>
    <scope>NUCLEOTIDE SEQUENCE [LARGE SCALE GENOMIC DNA]</scope>
    <source>
        <strain evidence="1 2">ATCC PRA-207</strain>
    </source>
</reference>
<evidence type="ECO:0000313" key="2">
    <source>
        <dbReference type="Proteomes" id="UP000553632"/>
    </source>
</evidence>
<keyword evidence="2" id="KW-1185">Reference proteome</keyword>
<evidence type="ECO:0000313" key="1">
    <source>
        <dbReference type="EMBL" id="KAF4741003.1"/>
    </source>
</evidence>
<comment type="caution">
    <text evidence="1">The sequence shown here is derived from an EMBL/GenBank/DDBJ whole genome shotgun (WGS) entry which is preliminary data.</text>
</comment>
<gene>
    <name evidence="1" type="ORF">FOZ63_002015</name>
</gene>
<proteinExistence type="predicted"/>
<name>A0A7J6T7A7_PEROL</name>